<dbReference type="EMBL" id="JABVEC010000037">
    <property type="protein sequence ID" value="MBC6470144.1"/>
    <property type="molecule type" value="Genomic_DNA"/>
</dbReference>
<sequence length="75" mass="8185">MTASTRVPITVLLTVGDQAELVTPMRGPKEPLRVPAAEIADDVGLPIDELPGRKLTAVLEGERLRDFRLAEEHGR</sequence>
<evidence type="ECO:0000313" key="2">
    <source>
        <dbReference type="Proteomes" id="UP000805614"/>
    </source>
</evidence>
<dbReference type="Proteomes" id="UP000805614">
    <property type="component" value="Unassembled WGS sequence"/>
</dbReference>
<dbReference type="RefSeq" id="WP_187247191.1">
    <property type="nucleotide sequence ID" value="NZ_BAAAOK010000009.1"/>
</dbReference>
<comment type="caution">
    <text evidence="1">The sequence shown here is derived from an EMBL/GenBank/DDBJ whole genome shotgun (WGS) entry which is preliminary data.</text>
</comment>
<accession>A0ABR7M020</accession>
<proteinExistence type="predicted"/>
<evidence type="ECO:0000313" key="1">
    <source>
        <dbReference type="EMBL" id="MBC6470144.1"/>
    </source>
</evidence>
<protein>
    <submittedName>
        <fullName evidence="1">Uncharacterized protein</fullName>
    </submittedName>
</protein>
<keyword evidence="2" id="KW-1185">Reference proteome</keyword>
<gene>
    <name evidence="1" type="ORF">HKK74_32345</name>
</gene>
<name>A0ABR7M020_9ACTN</name>
<reference evidence="1 2" key="1">
    <citation type="submission" date="2020-06" db="EMBL/GenBank/DDBJ databases">
        <title>Actinomadura xiongansis sp. nov., isolated from soil of Baiyangdian.</title>
        <authorList>
            <person name="Zhang X."/>
        </authorList>
    </citation>
    <scope>NUCLEOTIDE SEQUENCE [LARGE SCALE GENOMIC DNA]</scope>
    <source>
        <strain evidence="1 2">HBUM206468</strain>
    </source>
</reference>
<organism evidence="1 2">
    <name type="scientific">Actinomadura alba</name>
    <dbReference type="NCBI Taxonomy" id="406431"/>
    <lineage>
        <taxon>Bacteria</taxon>
        <taxon>Bacillati</taxon>
        <taxon>Actinomycetota</taxon>
        <taxon>Actinomycetes</taxon>
        <taxon>Streptosporangiales</taxon>
        <taxon>Thermomonosporaceae</taxon>
        <taxon>Actinomadura</taxon>
    </lineage>
</organism>